<feature type="region of interest" description="Disordered" evidence="10">
    <location>
        <begin position="207"/>
        <end position="238"/>
    </location>
</feature>
<dbReference type="InterPro" id="IPR036034">
    <property type="entry name" value="PDZ_sf"/>
</dbReference>
<feature type="domain" description="PDZ GRASP-type" evidence="11">
    <location>
        <begin position="111"/>
        <end position="199"/>
    </location>
</feature>
<accession>A0AAN9TGB4</accession>
<evidence type="ECO:0000313" key="13">
    <source>
        <dbReference type="Proteomes" id="UP001367676"/>
    </source>
</evidence>
<keyword evidence="13" id="KW-1185">Reference proteome</keyword>
<evidence type="ECO:0000256" key="10">
    <source>
        <dbReference type="SAM" id="MobiDB-lite"/>
    </source>
</evidence>
<feature type="compositionally biased region" description="Polar residues" evidence="10">
    <location>
        <begin position="421"/>
        <end position="458"/>
    </location>
</feature>
<evidence type="ECO:0000256" key="1">
    <source>
        <dbReference type="ARBA" id="ARBA00004394"/>
    </source>
</evidence>
<evidence type="ECO:0000256" key="4">
    <source>
        <dbReference type="ARBA" id="ARBA00022707"/>
    </source>
</evidence>
<dbReference type="PANTHER" id="PTHR12893">
    <property type="entry name" value="GOLGI REASSEMBLY STACKING PROTEIN GRASP"/>
    <property type="match status" value="1"/>
</dbReference>
<feature type="binding site" evidence="9">
    <location>
        <position position="18"/>
    </location>
    <ligand>
        <name>Zn(2+)</name>
        <dbReference type="ChEBI" id="CHEBI:29105"/>
    </ligand>
</feature>
<evidence type="ECO:0000256" key="5">
    <source>
        <dbReference type="ARBA" id="ARBA00022737"/>
    </source>
</evidence>
<evidence type="ECO:0000256" key="2">
    <source>
        <dbReference type="ARBA" id="ARBA00007144"/>
    </source>
</evidence>
<dbReference type="EMBL" id="JBBCAQ010000022">
    <property type="protein sequence ID" value="KAK7590878.1"/>
    <property type="molecule type" value="Genomic_DNA"/>
</dbReference>
<evidence type="ECO:0000256" key="6">
    <source>
        <dbReference type="ARBA" id="ARBA00023034"/>
    </source>
</evidence>
<reference evidence="12 13" key="1">
    <citation type="submission" date="2024-03" db="EMBL/GenBank/DDBJ databases">
        <title>Adaptation during the transition from Ophiocordyceps entomopathogen to insect associate is accompanied by gene loss and intensified selection.</title>
        <authorList>
            <person name="Ward C.M."/>
            <person name="Onetto C.A."/>
            <person name="Borneman A.R."/>
        </authorList>
    </citation>
    <scope>NUCLEOTIDE SEQUENCE [LARGE SCALE GENOMIC DNA]</scope>
    <source>
        <strain evidence="12">AWRI1</strain>
        <tissue evidence="12">Single Adult Female</tissue>
    </source>
</reference>
<keyword evidence="6" id="KW-0333">Golgi apparatus</keyword>
<dbReference type="Pfam" id="PF04495">
    <property type="entry name" value="GRASP55_65"/>
    <property type="match status" value="1"/>
</dbReference>
<organism evidence="12 13">
    <name type="scientific">Parthenolecanium corni</name>
    <dbReference type="NCBI Taxonomy" id="536013"/>
    <lineage>
        <taxon>Eukaryota</taxon>
        <taxon>Metazoa</taxon>
        <taxon>Ecdysozoa</taxon>
        <taxon>Arthropoda</taxon>
        <taxon>Hexapoda</taxon>
        <taxon>Insecta</taxon>
        <taxon>Pterygota</taxon>
        <taxon>Neoptera</taxon>
        <taxon>Paraneoptera</taxon>
        <taxon>Hemiptera</taxon>
        <taxon>Sternorrhyncha</taxon>
        <taxon>Coccoidea</taxon>
        <taxon>Coccidae</taxon>
        <taxon>Parthenolecanium</taxon>
    </lineage>
</organism>
<protein>
    <recommendedName>
        <fullName evidence="11">PDZ GRASP-type domain-containing protein</fullName>
    </recommendedName>
</protein>
<comment type="similarity">
    <text evidence="2">Belongs to the GORASP family.</text>
</comment>
<comment type="subcellular location">
    <subcellularLocation>
        <location evidence="1">Golgi apparatus membrane</location>
    </subcellularLocation>
</comment>
<keyword evidence="9" id="KW-0862">Zinc</keyword>
<evidence type="ECO:0000313" key="12">
    <source>
        <dbReference type="EMBL" id="KAK7590878.1"/>
    </source>
</evidence>
<keyword evidence="5" id="KW-0677">Repeat</keyword>
<dbReference type="FunFam" id="2.30.42.10:FF:000026">
    <property type="entry name" value="Golgi reassembly stacking protein 2"/>
    <property type="match status" value="1"/>
</dbReference>
<evidence type="ECO:0000259" key="11">
    <source>
        <dbReference type="PROSITE" id="PS51865"/>
    </source>
</evidence>
<dbReference type="Gene3D" id="2.30.42.10">
    <property type="match status" value="2"/>
</dbReference>
<dbReference type="InterPro" id="IPR024958">
    <property type="entry name" value="GRASP_PDZ"/>
</dbReference>
<feature type="binding site" evidence="9">
    <location>
        <position position="103"/>
    </location>
    <ligand>
        <name>Zn(2+)</name>
        <dbReference type="ChEBI" id="CHEBI:29105"/>
    </ligand>
</feature>
<feature type="region of interest" description="Disordered" evidence="10">
    <location>
        <begin position="421"/>
        <end position="481"/>
    </location>
</feature>
<gene>
    <name evidence="12" type="ORF">V9T40_002491</name>
</gene>
<dbReference type="Proteomes" id="UP001367676">
    <property type="component" value="Unassembled WGS sequence"/>
</dbReference>
<dbReference type="PROSITE" id="PS51865">
    <property type="entry name" value="PDZ_GRASP"/>
    <property type="match status" value="2"/>
</dbReference>
<evidence type="ECO:0000256" key="3">
    <source>
        <dbReference type="ARBA" id="ARBA00022553"/>
    </source>
</evidence>
<keyword evidence="8" id="KW-0449">Lipoprotein</keyword>
<dbReference type="GO" id="GO:0046872">
    <property type="term" value="F:metal ion binding"/>
    <property type="evidence" value="ECO:0007669"/>
    <property type="project" value="UniProtKB-KW"/>
</dbReference>
<name>A0AAN9TGB4_9HEMI</name>
<keyword evidence="9" id="KW-0479">Metal-binding</keyword>
<dbReference type="GO" id="GO:0000139">
    <property type="term" value="C:Golgi membrane"/>
    <property type="evidence" value="ECO:0007669"/>
    <property type="project" value="UniProtKB-SubCell"/>
</dbReference>
<dbReference type="PANTHER" id="PTHR12893:SF0">
    <property type="entry name" value="GRASP65"/>
    <property type="match status" value="1"/>
</dbReference>
<keyword evidence="3" id="KW-0597">Phosphoprotein</keyword>
<comment type="caution">
    <text evidence="12">The sequence shown here is derived from an EMBL/GenBank/DDBJ whole genome shotgun (WGS) entry which is preliminary data.</text>
</comment>
<dbReference type="FunFam" id="2.30.42.10:FF:000056">
    <property type="entry name" value="Golgi reassembly-stacking protein 2 isoform 1"/>
    <property type="match status" value="1"/>
</dbReference>
<proteinExistence type="inferred from homology"/>
<sequence length="530" mass="56253">MGSSQSSLIPGGGTEGYHILKVQENSPGEAAGLEAFFDFIVAIGSTRLDQDNEVLKTTLSNNIGKEIKLIVYSSKTQSVREVNVTPSNDWGGHGSLGVSIRFCSFEGAYENVWHILEVHPQSPAEQAGLRSYSDYIIGSDTVLHESEDLFSLIETHDGRSLKLYVYNSDDDMCREVTIIPNSSWPGEGSLGCGIGYGYLHRIPIRTSDDETTEKKRRPSSIPSPPVIKPSLLQHQNPPEYASKEAPINLINSFSLANGMDDNSDKTSANLTSIPPFSTSTSLPNIVPQSVAPAPAHVSPPAQPSVLPQAPTFTTNPAPLSTTFPSVSNVAAPPMNSNLLQAQFSSASGQMHSSVNVPTSVPLYSTPSYPQPFTMPTSSMPYQPGPCMYPNNISSSTPQTMQDATIFNPSPIGQHMPSRIGQSVSPTTGQNVPPPTSISSYFSNDNFGVQKTGPQTSARGMTDPFSSSISSQNSAGNPAFTAPPVLSMTTPISLPGMPPITVSATLPYSAIENLKGDPSNPNPVASLPSGV</sequence>
<dbReference type="InterPro" id="IPR007583">
    <property type="entry name" value="GRASP55_65"/>
</dbReference>
<dbReference type="AlphaFoldDB" id="A0AAN9TGB4"/>
<dbReference type="SUPFAM" id="SSF50156">
    <property type="entry name" value="PDZ domain-like"/>
    <property type="match status" value="2"/>
</dbReference>
<feature type="domain" description="PDZ GRASP-type" evidence="11">
    <location>
        <begin position="15"/>
        <end position="105"/>
    </location>
</feature>
<evidence type="ECO:0000256" key="8">
    <source>
        <dbReference type="ARBA" id="ARBA00023288"/>
    </source>
</evidence>
<evidence type="ECO:0000256" key="7">
    <source>
        <dbReference type="ARBA" id="ARBA00023136"/>
    </source>
</evidence>
<dbReference type="GO" id="GO:0007030">
    <property type="term" value="P:Golgi organization"/>
    <property type="evidence" value="ECO:0007669"/>
    <property type="project" value="TreeGrafter"/>
</dbReference>
<keyword evidence="7" id="KW-0472">Membrane</keyword>
<keyword evidence="4" id="KW-0519">Myristate</keyword>
<evidence type="ECO:0000256" key="9">
    <source>
        <dbReference type="PIRSR" id="PIRSR607583-1"/>
    </source>
</evidence>